<evidence type="ECO:0000256" key="3">
    <source>
        <dbReference type="ARBA" id="ARBA00022840"/>
    </source>
</evidence>
<reference evidence="5 6" key="1">
    <citation type="submission" date="2020-08" db="EMBL/GenBank/DDBJ databases">
        <title>Sequencing the genomes of 1000 actinobacteria strains.</title>
        <authorList>
            <person name="Klenk H.-P."/>
        </authorList>
    </citation>
    <scope>NUCLEOTIDE SEQUENCE [LARGE SCALE GENOMIC DNA]</scope>
    <source>
        <strain evidence="5 6">DSM 43149</strain>
    </source>
</reference>
<dbReference type="PANTHER" id="PTHR19211:SF14">
    <property type="entry name" value="ATP-BINDING CASSETTE SUB-FAMILY F MEMBER 1"/>
    <property type="match status" value="1"/>
</dbReference>
<dbReference type="PANTHER" id="PTHR19211">
    <property type="entry name" value="ATP-BINDING TRANSPORT PROTEIN-RELATED"/>
    <property type="match status" value="1"/>
</dbReference>
<dbReference type="AlphaFoldDB" id="A0A7W7I2N8"/>
<evidence type="ECO:0000313" key="5">
    <source>
        <dbReference type="EMBL" id="MBB4765324.1"/>
    </source>
</evidence>
<dbReference type="PROSITE" id="PS50893">
    <property type="entry name" value="ABC_TRANSPORTER_2"/>
    <property type="match status" value="2"/>
</dbReference>
<keyword evidence="3" id="KW-0067">ATP-binding</keyword>
<dbReference type="PROSITE" id="PS00211">
    <property type="entry name" value="ABC_TRANSPORTER_1"/>
    <property type="match status" value="2"/>
</dbReference>
<evidence type="ECO:0000256" key="2">
    <source>
        <dbReference type="ARBA" id="ARBA00022741"/>
    </source>
</evidence>
<dbReference type="CDD" id="cd03221">
    <property type="entry name" value="ABCF_EF-3"/>
    <property type="match status" value="2"/>
</dbReference>
<keyword evidence="1" id="KW-0677">Repeat</keyword>
<dbReference type="InterPro" id="IPR003593">
    <property type="entry name" value="AAA+_ATPase"/>
</dbReference>
<dbReference type="Proteomes" id="UP000578112">
    <property type="component" value="Unassembled WGS sequence"/>
</dbReference>
<dbReference type="SUPFAM" id="SSF52540">
    <property type="entry name" value="P-loop containing nucleoside triphosphate hydrolases"/>
    <property type="match status" value="2"/>
</dbReference>
<proteinExistence type="predicted"/>
<dbReference type="SMART" id="SM00382">
    <property type="entry name" value="AAA"/>
    <property type="match status" value="2"/>
</dbReference>
<keyword evidence="2" id="KW-0547">Nucleotide-binding</keyword>
<dbReference type="InterPro" id="IPR032781">
    <property type="entry name" value="ABC_tran_Xtn"/>
</dbReference>
<dbReference type="EMBL" id="JACHNH010000001">
    <property type="protein sequence ID" value="MBB4765324.1"/>
    <property type="molecule type" value="Genomic_DNA"/>
</dbReference>
<dbReference type="InterPro" id="IPR017871">
    <property type="entry name" value="ABC_transporter-like_CS"/>
</dbReference>
<evidence type="ECO:0000313" key="6">
    <source>
        <dbReference type="Proteomes" id="UP000578112"/>
    </source>
</evidence>
<name>A0A7W7I2N8_9ACTN</name>
<dbReference type="Pfam" id="PF12848">
    <property type="entry name" value="ABC_tran_Xtn"/>
    <property type="match status" value="1"/>
</dbReference>
<dbReference type="GO" id="GO:0016887">
    <property type="term" value="F:ATP hydrolysis activity"/>
    <property type="evidence" value="ECO:0007669"/>
    <property type="project" value="InterPro"/>
</dbReference>
<organism evidence="5 6">
    <name type="scientific">Actinoplanes digitatis</name>
    <dbReference type="NCBI Taxonomy" id="1868"/>
    <lineage>
        <taxon>Bacteria</taxon>
        <taxon>Bacillati</taxon>
        <taxon>Actinomycetota</taxon>
        <taxon>Actinomycetes</taxon>
        <taxon>Micromonosporales</taxon>
        <taxon>Micromonosporaceae</taxon>
        <taxon>Actinoplanes</taxon>
    </lineage>
</organism>
<dbReference type="Pfam" id="PF00005">
    <property type="entry name" value="ABC_tran"/>
    <property type="match status" value="2"/>
</dbReference>
<dbReference type="InterPro" id="IPR003439">
    <property type="entry name" value="ABC_transporter-like_ATP-bd"/>
</dbReference>
<keyword evidence="6" id="KW-1185">Reference proteome</keyword>
<dbReference type="FunFam" id="3.40.50.300:FF:000597">
    <property type="entry name" value="ABC transporter ATP-binding protein"/>
    <property type="match status" value="1"/>
</dbReference>
<dbReference type="RefSeq" id="WP_184996398.1">
    <property type="nucleotide sequence ID" value="NZ_BOMK01000035.1"/>
</dbReference>
<feature type="domain" description="ABC transporter" evidence="4">
    <location>
        <begin position="328"/>
        <end position="533"/>
    </location>
</feature>
<accession>A0A7W7I2N8</accession>
<protein>
    <submittedName>
        <fullName evidence="5">ATPase subunit of ABC transporter with duplicated ATPase domains</fullName>
    </submittedName>
</protein>
<dbReference type="Gene3D" id="3.40.50.300">
    <property type="entry name" value="P-loop containing nucleotide triphosphate hydrolases"/>
    <property type="match status" value="2"/>
</dbReference>
<feature type="domain" description="ABC transporter" evidence="4">
    <location>
        <begin position="2"/>
        <end position="275"/>
    </location>
</feature>
<dbReference type="InterPro" id="IPR050611">
    <property type="entry name" value="ABCF"/>
</dbReference>
<comment type="caution">
    <text evidence="5">The sequence shown here is derived from an EMBL/GenBank/DDBJ whole genome shotgun (WGS) entry which is preliminary data.</text>
</comment>
<evidence type="ECO:0000256" key="1">
    <source>
        <dbReference type="ARBA" id="ARBA00022737"/>
    </source>
</evidence>
<dbReference type="FunFam" id="3.40.50.300:FF:000944">
    <property type="entry name" value="Macrolide ABC transporter ATP-binding protein"/>
    <property type="match status" value="1"/>
</dbReference>
<evidence type="ECO:0000259" key="4">
    <source>
        <dbReference type="PROSITE" id="PS50893"/>
    </source>
</evidence>
<gene>
    <name evidence="5" type="ORF">BJ971_005880</name>
</gene>
<dbReference type="InterPro" id="IPR027417">
    <property type="entry name" value="P-loop_NTPase"/>
</dbReference>
<sequence>MITATGLELRAGSRILISPTTLRVQPGDRIGLVGRNGAGKTTTLKVLAGEGQPYAGEVTRTVEVGYLPQDPRTGDLNVTARDRVLSARGLDVLLSEMQKLEVELEESTDEKLIRRYGQLEDQFASLGGYAAEAEAARICSNLGLPDRALAQTIGTLSGGQRRRIELARILFQNSGQNGKGILLLDEPTNHLDQDSITWLRGYIAQHKGGLIVISHDVELLDAVVNRVWYLDANRAVVDMYNVGWKTYLNQRETDERRRRRERANAEKKAGALMAQADKMRAKATKTVAAQNMARRAEKLLGGLEEVRTSDRVAKVRFPSPAACGKTPLTAHGLSKSYGSLEIFADVDVAVDRGSRVAILGLNGAGKTTLLRILGGLLESDTGEVRPGHGLRLGYYAQEHETLDVDRTILEHMRSAAAEQTDTDLRKILGAFLFSGDDVDKPAGVLSGGEKTRLALATLVCSGANVLLLDEPTNNLDPISREQVLDAIANYPGAIVLVTHDAGAVQALKPDRAILLPDGDEDAWSDDLLELVELA</sequence>
<dbReference type="GO" id="GO:0005524">
    <property type="term" value="F:ATP binding"/>
    <property type="evidence" value="ECO:0007669"/>
    <property type="project" value="UniProtKB-KW"/>
</dbReference>